<name>A0A934IW25_9BACL</name>
<evidence type="ECO:0000259" key="1">
    <source>
        <dbReference type="Pfam" id="PF01844"/>
    </source>
</evidence>
<feature type="domain" description="HNH" evidence="1">
    <location>
        <begin position="185"/>
        <end position="241"/>
    </location>
</feature>
<dbReference type="Pfam" id="PF01844">
    <property type="entry name" value="HNH"/>
    <property type="match status" value="1"/>
</dbReference>
<accession>A0A934IW25</accession>
<evidence type="ECO:0000313" key="4">
    <source>
        <dbReference type="Proteomes" id="UP000640274"/>
    </source>
</evidence>
<keyword evidence="4" id="KW-1185">Reference proteome</keyword>
<dbReference type="GO" id="GO:0003676">
    <property type="term" value="F:nucleic acid binding"/>
    <property type="evidence" value="ECO:0007669"/>
    <property type="project" value="InterPro"/>
</dbReference>
<feature type="domain" description="DUF3427" evidence="2">
    <location>
        <begin position="10"/>
        <end position="121"/>
    </location>
</feature>
<dbReference type="Pfam" id="PF11907">
    <property type="entry name" value="DUF3427"/>
    <property type="match status" value="1"/>
</dbReference>
<dbReference type="EMBL" id="JAELUP010000006">
    <property type="protein sequence ID" value="MBJ6360362.1"/>
    <property type="molecule type" value="Genomic_DNA"/>
</dbReference>
<dbReference type="InterPro" id="IPR002711">
    <property type="entry name" value="HNH"/>
</dbReference>
<dbReference type="CDD" id="cd00085">
    <property type="entry name" value="HNHc"/>
    <property type="match status" value="1"/>
</dbReference>
<reference evidence="3" key="1">
    <citation type="submission" date="2020-12" db="EMBL/GenBank/DDBJ databases">
        <authorList>
            <person name="Huq M.A."/>
        </authorList>
    </citation>
    <scope>NUCLEOTIDE SEQUENCE</scope>
    <source>
        <strain evidence="3">MAHUQ-46</strain>
    </source>
</reference>
<evidence type="ECO:0000313" key="3">
    <source>
        <dbReference type="EMBL" id="MBJ6360362.1"/>
    </source>
</evidence>
<gene>
    <name evidence="3" type="ORF">JFN88_03370</name>
</gene>
<proteinExistence type="predicted"/>
<protein>
    <submittedName>
        <fullName evidence="3">DUF3427 domain-containing protein</fullName>
    </submittedName>
</protein>
<dbReference type="GO" id="GO:0008270">
    <property type="term" value="F:zinc ion binding"/>
    <property type="evidence" value="ECO:0007669"/>
    <property type="project" value="InterPro"/>
</dbReference>
<dbReference type="GO" id="GO:0004519">
    <property type="term" value="F:endonuclease activity"/>
    <property type="evidence" value="ECO:0007669"/>
    <property type="project" value="InterPro"/>
</dbReference>
<dbReference type="AlphaFoldDB" id="A0A934IW25"/>
<evidence type="ECO:0000259" key="2">
    <source>
        <dbReference type="Pfam" id="PF11907"/>
    </source>
</evidence>
<dbReference type="Proteomes" id="UP000640274">
    <property type="component" value="Unassembled WGS sequence"/>
</dbReference>
<dbReference type="InterPro" id="IPR021835">
    <property type="entry name" value="DUF3427"/>
</dbReference>
<comment type="caution">
    <text evidence="3">The sequence shown here is derived from an EMBL/GenBank/DDBJ whole genome shotgun (WGS) entry which is preliminary data.</text>
</comment>
<sequence length="281" mass="32260">MIVKEERLSFVVGEFYSRKDVYQIMSVPEGKRGGNWDTGYSRFNNDCYVFANIGASGRTGHDYPNRFDGNDLVWYAKNGSKLSHNSIQSLLNPTGKVYIFVRESNDNPNFLYLGNGKVKSFRDTSPVNIVWQFTDPRESHPEILTEEVSESEKLVEGAIKQVFVNIYERNPLARKRCIEHYGVVCSVCEFNFADHYGEIGEGFIHVHHLKSLREIGKEYEINPIKDLKPVCPNCHAMLHKRKPEPYSIEELRGILWSQKKVTRKVSVKSNPPSIAAKPMRE</sequence>
<organism evidence="3 4">
    <name type="scientific">Paenibacillus roseus</name>
    <dbReference type="NCBI Taxonomy" id="2798579"/>
    <lineage>
        <taxon>Bacteria</taxon>
        <taxon>Bacillati</taxon>
        <taxon>Bacillota</taxon>
        <taxon>Bacilli</taxon>
        <taxon>Bacillales</taxon>
        <taxon>Paenibacillaceae</taxon>
        <taxon>Paenibacillus</taxon>
    </lineage>
</organism>
<dbReference type="InterPro" id="IPR003615">
    <property type="entry name" value="HNH_nuc"/>
</dbReference>